<reference evidence="1" key="1">
    <citation type="submission" date="2022-08" db="EMBL/GenBank/DDBJ databases">
        <title>Genome Sequence of Lecanicillium fungicola.</title>
        <authorList>
            <person name="Buettner E."/>
        </authorList>
    </citation>
    <scope>NUCLEOTIDE SEQUENCE</scope>
    <source>
        <strain evidence="1">Babe33</strain>
    </source>
</reference>
<evidence type="ECO:0000313" key="1">
    <source>
        <dbReference type="EMBL" id="KAJ2965568.1"/>
    </source>
</evidence>
<name>A0ACC1MH43_9HYPO</name>
<dbReference type="EMBL" id="JANJQO010002933">
    <property type="protein sequence ID" value="KAJ2965568.1"/>
    <property type="molecule type" value="Genomic_DNA"/>
</dbReference>
<evidence type="ECO:0000313" key="2">
    <source>
        <dbReference type="Proteomes" id="UP001143910"/>
    </source>
</evidence>
<gene>
    <name evidence="1" type="ORF">NQ176_g10549</name>
</gene>
<dbReference type="Proteomes" id="UP001143910">
    <property type="component" value="Unassembled WGS sequence"/>
</dbReference>
<organism evidence="1 2">
    <name type="scientific">Zarea fungicola</name>
    <dbReference type="NCBI Taxonomy" id="93591"/>
    <lineage>
        <taxon>Eukaryota</taxon>
        <taxon>Fungi</taxon>
        <taxon>Dikarya</taxon>
        <taxon>Ascomycota</taxon>
        <taxon>Pezizomycotina</taxon>
        <taxon>Sordariomycetes</taxon>
        <taxon>Hypocreomycetidae</taxon>
        <taxon>Hypocreales</taxon>
        <taxon>Cordycipitaceae</taxon>
        <taxon>Zarea</taxon>
    </lineage>
</organism>
<comment type="caution">
    <text evidence="1">The sequence shown here is derived from an EMBL/GenBank/DDBJ whole genome shotgun (WGS) entry which is preliminary data.</text>
</comment>
<proteinExistence type="predicted"/>
<keyword evidence="2" id="KW-1185">Reference proteome</keyword>
<sequence>MTIRVSEYCDSYLDGMLVPRGTRLFVCAQAVNHDPKLWGADAGVFNPDRWMAPGQSSAGGASSAYAQMSFLHGPHGCIGKDFAKAELYALVACLFGSFKFRLEDPRLEDPDMPLEYAQGITVKPAGGVAVRLERVRAG</sequence>
<protein>
    <submittedName>
        <fullName evidence="1">Uncharacterized protein</fullName>
    </submittedName>
</protein>
<accession>A0ACC1MH43</accession>